<dbReference type="RefSeq" id="WP_268870817.1">
    <property type="nucleotide sequence ID" value="NZ_JWHT01000026.1"/>
</dbReference>
<accession>A0A0D1JU31</accession>
<evidence type="ECO:0000256" key="1">
    <source>
        <dbReference type="ARBA" id="ARBA00022679"/>
    </source>
</evidence>
<dbReference type="InterPro" id="IPR036968">
    <property type="entry name" value="Enolpyruvate_Tfrase_sf"/>
</dbReference>
<proteinExistence type="predicted"/>
<dbReference type="EC" id="2.5.1.19" evidence="3"/>
<name>A0A0D1JU31_9LACO</name>
<keyword evidence="1 3" id="KW-0808">Transferase</keyword>
<reference evidence="3 4" key="1">
    <citation type="journal article" date="2015" name="Microbiology (Mosc.)">
        <title>Genomics of the Weissella cibaria species with an examination of its metabolic traits.</title>
        <authorList>
            <person name="Lynch K.M."/>
            <person name="Lucid A."/>
            <person name="Arendt E.K."/>
            <person name="Sleator R.D."/>
            <person name="Lucey B."/>
            <person name="Coffey A."/>
        </authorList>
    </citation>
    <scope>NUCLEOTIDE SEQUENCE [LARGE SCALE GENOMIC DNA]</scope>
    <source>
        <strain evidence="3 4">AB3b</strain>
    </source>
</reference>
<evidence type="ECO:0000313" key="3">
    <source>
        <dbReference type="EMBL" id="KIU24768.1"/>
    </source>
</evidence>
<dbReference type="EMBL" id="JWHT01000026">
    <property type="protein sequence ID" value="KIU24768.1"/>
    <property type="molecule type" value="Genomic_DNA"/>
</dbReference>
<dbReference type="Gene3D" id="3.65.10.10">
    <property type="entry name" value="Enolpyruvate transferase domain"/>
    <property type="match status" value="1"/>
</dbReference>
<feature type="domain" description="Enolpyruvate transferase" evidence="2">
    <location>
        <begin position="2"/>
        <end position="211"/>
    </location>
</feature>
<dbReference type="InterPro" id="IPR001986">
    <property type="entry name" value="Enolpyruvate_Tfrase_dom"/>
</dbReference>
<gene>
    <name evidence="3" type="primary">aroA1_2</name>
    <name evidence="3" type="ORF">ab3b_01029</name>
</gene>
<organism evidence="3 4">
    <name type="scientific">Weissella cibaria</name>
    <dbReference type="NCBI Taxonomy" id="137591"/>
    <lineage>
        <taxon>Bacteria</taxon>
        <taxon>Bacillati</taxon>
        <taxon>Bacillota</taxon>
        <taxon>Bacilli</taxon>
        <taxon>Lactobacillales</taxon>
        <taxon>Lactobacillaceae</taxon>
        <taxon>Weissella</taxon>
    </lineage>
</organism>
<dbReference type="SUPFAM" id="SSF55205">
    <property type="entry name" value="EPT/RTPC-like"/>
    <property type="match status" value="1"/>
</dbReference>
<protein>
    <submittedName>
        <fullName evidence="3">AroA1_2 protein</fullName>
        <ecNumber evidence="3">2.5.1.19</ecNumber>
    </submittedName>
</protein>
<dbReference type="InterPro" id="IPR023193">
    <property type="entry name" value="EPSP_synthase_CS"/>
</dbReference>
<comment type="caution">
    <text evidence="3">The sequence shown here is derived from an EMBL/GenBank/DDBJ whole genome shotgun (WGS) entry which is preliminary data.</text>
</comment>
<evidence type="ECO:0000259" key="2">
    <source>
        <dbReference type="Pfam" id="PF00275"/>
    </source>
</evidence>
<dbReference type="GO" id="GO:0009423">
    <property type="term" value="P:chorismate biosynthetic process"/>
    <property type="evidence" value="ECO:0007669"/>
    <property type="project" value="TreeGrafter"/>
</dbReference>
<dbReference type="PATRIC" id="fig|137591.24.peg.1008"/>
<dbReference type="AlphaFoldDB" id="A0A0D1JU31"/>
<evidence type="ECO:0000313" key="4">
    <source>
        <dbReference type="Proteomes" id="UP000032289"/>
    </source>
</evidence>
<dbReference type="PANTHER" id="PTHR21090">
    <property type="entry name" value="AROM/DEHYDROQUINATE SYNTHASE"/>
    <property type="match status" value="1"/>
</dbReference>
<sequence length="217" mass="23441">MVAGDQQLVATTVTVPADMSAAAFWLVGATLQPYSDVVLADVNVNETRSGILKVLRRMGANITLKHKRLQNGESIADIRVRSADMLIGTTIAGMEVPTMIDELPILALALAVAQGDSRVLDASELRIKESNRIVTVTKTLQAFGAQINETPDGFVIAGVDQLQAPNQPLVDYDDHRIAMLQAVAKLLTSNVKLREEIGTIAVSYPDFYKDLAVLIDD</sequence>
<dbReference type="Pfam" id="PF00275">
    <property type="entry name" value="EPSP_synthase"/>
    <property type="match status" value="1"/>
</dbReference>
<dbReference type="Proteomes" id="UP000032289">
    <property type="component" value="Unassembled WGS sequence"/>
</dbReference>
<dbReference type="InterPro" id="IPR013792">
    <property type="entry name" value="RNA3'P_cycl/enolpyr_Trfase_a/b"/>
</dbReference>
<dbReference type="PANTHER" id="PTHR21090:SF5">
    <property type="entry name" value="PENTAFUNCTIONAL AROM POLYPEPTIDE"/>
    <property type="match status" value="1"/>
</dbReference>
<dbReference type="PROSITE" id="PS00885">
    <property type="entry name" value="EPSP_SYNTHASE_2"/>
    <property type="match status" value="1"/>
</dbReference>
<dbReference type="GO" id="GO:0003866">
    <property type="term" value="F:3-phosphoshikimate 1-carboxyvinyltransferase activity"/>
    <property type="evidence" value="ECO:0007669"/>
    <property type="project" value="UniProtKB-EC"/>
</dbReference>